<reference evidence="10 11" key="1">
    <citation type="submission" date="2014-03" db="EMBL/GenBank/DDBJ databases">
        <title>The genome of Kluyveromyces dobzhanskii.</title>
        <authorList>
            <person name="Nystedt B."/>
            <person name="Astrom S."/>
        </authorList>
    </citation>
    <scope>NUCLEOTIDE SEQUENCE [LARGE SCALE GENOMIC DNA]</scope>
    <source>
        <strain evidence="10 11">CBS 2104</strain>
    </source>
</reference>
<dbReference type="PANTHER" id="PTHR35784:SF1">
    <property type="entry name" value="MEDIATOR OF RNA POLYMERASE II TRANSCRIPTION SUBUNIT 5"/>
    <property type="match status" value="1"/>
</dbReference>
<dbReference type="OrthoDB" id="5322661at2759"/>
<accession>A0A0A8L8Z9</accession>
<evidence type="ECO:0000256" key="6">
    <source>
        <dbReference type="ARBA" id="ARBA00023163"/>
    </source>
</evidence>
<evidence type="ECO:0000256" key="5">
    <source>
        <dbReference type="ARBA" id="ARBA00023159"/>
    </source>
</evidence>
<comment type="subunit">
    <text evidence="9">Component of the Mediator complex.</text>
</comment>
<keyword evidence="7 9" id="KW-0539">Nucleus</keyword>
<dbReference type="EMBL" id="CCBQ010000038">
    <property type="protein sequence ID" value="CDO94593.1"/>
    <property type="molecule type" value="Genomic_DNA"/>
</dbReference>
<protein>
    <recommendedName>
        <fullName evidence="3 9">Mediator of RNA polymerase II transcription subunit 5</fullName>
    </recommendedName>
    <alternativeName>
        <fullName evidence="8 9">Mediator complex subunit 5</fullName>
    </alternativeName>
</protein>
<evidence type="ECO:0000313" key="10">
    <source>
        <dbReference type="EMBL" id="CDO94593.1"/>
    </source>
</evidence>
<evidence type="ECO:0000256" key="1">
    <source>
        <dbReference type="ARBA" id="ARBA00004123"/>
    </source>
</evidence>
<keyword evidence="4 9" id="KW-0805">Transcription regulation</keyword>
<dbReference type="InterPro" id="IPR014801">
    <property type="entry name" value="Mediator_Med5_fun"/>
</dbReference>
<comment type="subcellular location">
    <subcellularLocation>
        <location evidence="1 9">Nucleus</location>
    </subcellularLocation>
</comment>
<keyword evidence="5 9" id="KW-0010">Activator</keyword>
<dbReference type="GO" id="GO:0003712">
    <property type="term" value="F:transcription coregulator activity"/>
    <property type="evidence" value="ECO:0007669"/>
    <property type="project" value="InterPro"/>
</dbReference>
<evidence type="ECO:0000256" key="3">
    <source>
        <dbReference type="ARBA" id="ARBA00020628"/>
    </source>
</evidence>
<comment type="function">
    <text evidence="9">Component of the Mediator complex, a coactivator involved in the regulated transcription of nearly all RNA polymerase II-dependent genes. Mediator functions as a bridge to convey information from gene-specific regulatory proteins to the basal RNA polymerase II transcription machinery. Mediator is recruited to promoters by direct interactions with regulatory proteins and serves as a scaffold for the assembly of a functional preinitiation complex with RNA polymerase II and the general transcription factors.</text>
</comment>
<keyword evidence="6 9" id="KW-0804">Transcription</keyword>
<evidence type="ECO:0000256" key="8">
    <source>
        <dbReference type="ARBA" id="ARBA00031256"/>
    </source>
</evidence>
<dbReference type="Proteomes" id="UP000031516">
    <property type="component" value="Unassembled WGS sequence"/>
</dbReference>
<sequence>MESVSQLVSNCANRGIPAQQFLNFYHEFINEKYGTSLNAGDEEREMESRKLVFETVSRELIGAFHSGDDAILLAEYMVHLLFINYDTYLSSALLPQVYSIQSDILLTHFHSLAASFIGRLEDKLIKEQMKEDLSTFIISSCLQCDMSLFNNQLFISIVKYLQALLTLFDDSIDINMDKESLKLAVTSLLTRTNKLNRILGKRIGREFETKLNLSLSSKLPTLNSPQIFSPSNGASRFAGTPGSSKPLDLTLSTSNPTFNKIQDLKLIRFYKNLWLNNKIYHFNTSDTQFLEKFSSINARLSSSLAEEQLVQDKITDLIETTYTSFAQLVNNKLYHQANTSFTLLERKYVHFITKRLPLIIKEYLPQSPSVIVNSLQNMDEKVKKAIKSYYSNKNDSPESNEDLFDDYSRNNFDIRHDFLKNLIMLNLRPLSVLNEFLREDQMVDVKTLKTDDSLIIVNAQGIEETVTDVYDTIKSLIADLDIENQYVTNNNNYRFSPDNPLLKLLVSFDSIAPTKQVEMSNIFLQIFQKAADSHDLKTLGKVLWILTTNIGHATTSMLCCISPAPFMSSVVKFLEKRQSDPSTSNSDEPDFDSLHSYVTYGLALSFVAFLRTTYEVDVEPFVQNFEESYTLRFLSSIEDIPEIFVLQNESVEESKLYLQNWLRDLFVNGSISDSQMRNTNVKDLINLIPFIFKQTVIAVQTGAVSNISNLSIGFEYFLQPFLMPGLIKIMFWLEYYLHSLKNNNPRPEVLSSCWEFINILICPPSLDDDAKGLHFIILKLNCVKLLNVLYLFRNDESNSSQYGVYAAHESIDPKLEAIIANLEYIASISHIYDVDTKLYETTKEGYSHGTLFSSKIPILDDFPIDKIMTNQLNSFWNLHSSTYYNYDYLLELMKITTPAKFLIDSIRTLTYKIAAYGIPGIQGKLNTSAIEQVATFFAYFMILHDVHTEEERIALLNYIESGVIVLKEVDLKQEPETKLEDDFDMLFGEPLNNTLDETSLVFSQNDQPKVYSSTSFPALRDTFGIVIAGIKRRYEKSRADGLLTEEEYENATTFTRKYVENLKNSVV</sequence>
<dbReference type="GO" id="GO:0016592">
    <property type="term" value="C:mediator complex"/>
    <property type="evidence" value="ECO:0007669"/>
    <property type="project" value="InterPro"/>
</dbReference>
<comment type="similarity">
    <text evidence="2 9">Belongs to the Mediator complex subunit 5 family.</text>
</comment>
<dbReference type="GO" id="GO:0006357">
    <property type="term" value="P:regulation of transcription by RNA polymerase II"/>
    <property type="evidence" value="ECO:0007669"/>
    <property type="project" value="InterPro"/>
</dbReference>
<comment type="caution">
    <text evidence="10">The sequence shown here is derived from an EMBL/GenBank/DDBJ whole genome shotgun (WGS) entry which is preliminary data.</text>
</comment>
<organism evidence="10 11">
    <name type="scientific">Kluyveromyces dobzhanskii CBS 2104</name>
    <dbReference type="NCBI Taxonomy" id="1427455"/>
    <lineage>
        <taxon>Eukaryota</taxon>
        <taxon>Fungi</taxon>
        <taxon>Dikarya</taxon>
        <taxon>Ascomycota</taxon>
        <taxon>Saccharomycotina</taxon>
        <taxon>Saccharomycetes</taxon>
        <taxon>Saccharomycetales</taxon>
        <taxon>Saccharomycetaceae</taxon>
        <taxon>Kluyveromyces</taxon>
    </lineage>
</organism>
<name>A0A0A8L8Z9_9SACH</name>
<dbReference type="Pfam" id="PF08689">
    <property type="entry name" value="Med5"/>
    <property type="match status" value="1"/>
</dbReference>
<dbReference type="AlphaFoldDB" id="A0A0A8L8Z9"/>
<keyword evidence="11" id="KW-1185">Reference proteome</keyword>
<dbReference type="PANTHER" id="PTHR35784">
    <property type="entry name" value="MEDIATOR OF RNA POLYMERASE II TRANSCRIPTION SUBUNIT 5"/>
    <property type="match status" value="1"/>
</dbReference>
<evidence type="ECO:0000256" key="9">
    <source>
        <dbReference type="RuleBase" id="RU364142"/>
    </source>
</evidence>
<evidence type="ECO:0000313" key="11">
    <source>
        <dbReference type="Proteomes" id="UP000031516"/>
    </source>
</evidence>
<evidence type="ECO:0000256" key="7">
    <source>
        <dbReference type="ARBA" id="ARBA00023242"/>
    </source>
</evidence>
<evidence type="ECO:0000256" key="2">
    <source>
        <dbReference type="ARBA" id="ARBA00008782"/>
    </source>
</evidence>
<proteinExistence type="inferred from homology"/>
<gene>
    <name evidence="9" type="primary">MED5</name>
    <name evidence="10" type="ORF">KLDO_g2852</name>
</gene>
<evidence type="ECO:0000256" key="4">
    <source>
        <dbReference type="ARBA" id="ARBA00023015"/>
    </source>
</evidence>